<keyword evidence="2" id="KW-0472">Membrane</keyword>
<evidence type="ECO:0000313" key="5">
    <source>
        <dbReference type="Proteomes" id="UP000431451"/>
    </source>
</evidence>
<dbReference type="EMBL" id="CAKJVE010000004">
    <property type="protein sequence ID" value="CAG9710003.1"/>
    <property type="molecule type" value="Genomic_DNA"/>
</dbReference>
<protein>
    <submittedName>
        <fullName evidence="4">Uncharacterized protein</fullName>
    </submittedName>
</protein>
<evidence type="ECO:0000256" key="1">
    <source>
        <dbReference type="SAM" id="MobiDB-lite"/>
    </source>
</evidence>
<accession>A0A650M802</accession>
<dbReference type="RefSeq" id="WP_159115827.1">
    <property type="nucleotide sequence ID" value="NZ_CAKJVE010000004.1"/>
</dbReference>
<dbReference type="AlphaFoldDB" id="A0A650M802"/>
<evidence type="ECO:0000313" key="4">
    <source>
        <dbReference type="EMBL" id="VCT83515.1"/>
    </source>
</evidence>
<evidence type="ECO:0000313" key="3">
    <source>
        <dbReference type="EMBL" id="CAG9710003.1"/>
    </source>
</evidence>
<proteinExistence type="predicted"/>
<feature type="transmembrane region" description="Helical" evidence="2">
    <location>
        <begin position="141"/>
        <end position="158"/>
    </location>
</feature>
<feature type="region of interest" description="Disordered" evidence="1">
    <location>
        <begin position="1"/>
        <end position="31"/>
    </location>
</feature>
<evidence type="ECO:0000256" key="2">
    <source>
        <dbReference type="SAM" id="Phobius"/>
    </source>
</evidence>
<dbReference type="Proteomes" id="UP000431451">
    <property type="component" value="Unassembled WGS sequence"/>
</dbReference>
<organism evidence="4 5">
    <name type="scientific">Clostridium neonatale</name>
    <dbReference type="NCBI Taxonomy" id="137838"/>
    <lineage>
        <taxon>Bacteria</taxon>
        <taxon>Bacillati</taxon>
        <taxon>Bacillota</taxon>
        <taxon>Clostridia</taxon>
        <taxon>Eubacteriales</taxon>
        <taxon>Clostridiaceae</taxon>
        <taxon>Clostridium</taxon>
    </lineage>
</organism>
<feature type="transmembrane region" description="Helical" evidence="2">
    <location>
        <begin position="45"/>
        <end position="66"/>
    </location>
</feature>
<sequence length="161" mass="18346">MNNKDNISYNANDNAKKNTDNQANEANEEGEDTIKVDRQALIKQLNILGISTQGLYIVLVGVLLNIRYVEWNKIKTLDSLNETNYTENIEDLTYLPKLTNRLFLFSTVIFLFINYDAYMTAVNASSEQRDQQIISDSGSNLLAIILILFGTIINFRTLNRT</sequence>
<reference evidence="4 5" key="1">
    <citation type="submission" date="2018-06" db="EMBL/GenBank/DDBJ databases">
        <authorList>
            <consortium name="IHU Genomes"/>
        </authorList>
    </citation>
    <scope>NUCLEOTIDE SEQUENCE [LARGE SCALE GENOMIC DNA]</scope>
    <source>
        <strain evidence="4 5">NEC25</strain>
    </source>
</reference>
<keyword evidence="2" id="KW-0812">Transmembrane</keyword>
<dbReference type="Proteomes" id="UP000789738">
    <property type="component" value="Unassembled WGS sequence"/>
</dbReference>
<name>A0A650M802_9CLOT</name>
<feature type="transmembrane region" description="Helical" evidence="2">
    <location>
        <begin position="102"/>
        <end position="121"/>
    </location>
</feature>
<reference evidence="3" key="2">
    <citation type="submission" date="2021-10" db="EMBL/GenBank/DDBJ databases">
        <authorList>
            <person name="Mesa V."/>
        </authorList>
    </citation>
    <scope>NUCLEOTIDE SEQUENCE</scope>
    <source>
        <strain evidence="3">CC3_PB</strain>
    </source>
</reference>
<dbReference type="EMBL" id="UWJD01000001">
    <property type="protein sequence ID" value="VCT83515.1"/>
    <property type="molecule type" value="Genomic_DNA"/>
</dbReference>
<keyword evidence="2" id="KW-1133">Transmembrane helix</keyword>
<gene>
    <name evidence="3" type="ORF">CNEO_44545</name>
    <name evidence="4" type="ORF">CNEONATNEC25_01111</name>
</gene>